<organism evidence="5 6">
    <name type="scientific">Pseudoxanthomonas winnipegensis</name>
    <dbReference type="NCBI Taxonomy" id="2480810"/>
    <lineage>
        <taxon>Bacteria</taxon>
        <taxon>Pseudomonadati</taxon>
        <taxon>Pseudomonadota</taxon>
        <taxon>Gammaproteobacteria</taxon>
        <taxon>Lysobacterales</taxon>
        <taxon>Lysobacteraceae</taxon>
        <taxon>Pseudoxanthomonas</taxon>
    </lineage>
</organism>
<comment type="caution">
    <text evidence="5">The sequence shown here is derived from an EMBL/GenBank/DDBJ whole genome shotgun (WGS) entry which is preliminary data.</text>
</comment>
<dbReference type="InterPro" id="IPR008816">
    <property type="entry name" value="Gly_zipper_2TM_dom"/>
</dbReference>
<dbReference type="EMBL" id="JAUTBB010000001">
    <property type="protein sequence ID" value="MDQ1117693.1"/>
    <property type="molecule type" value="Genomic_DNA"/>
</dbReference>
<proteinExistence type="predicted"/>
<evidence type="ECO:0000256" key="1">
    <source>
        <dbReference type="ARBA" id="ARBA00004370"/>
    </source>
</evidence>
<dbReference type="Proteomes" id="UP001234354">
    <property type="component" value="Unassembled WGS sequence"/>
</dbReference>
<evidence type="ECO:0000313" key="6">
    <source>
        <dbReference type="Proteomes" id="UP001234354"/>
    </source>
</evidence>
<reference evidence="5" key="1">
    <citation type="submission" date="2023-07" db="EMBL/GenBank/DDBJ databases">
        <title>Functional and genomic diversity of the sorghum phyllosphere microbiome.</title>
        <authorList>
            <person name="Shade A."/>
        </authorList>
    </citation>
    <scope>NUCLEOTIDE SEQUENCE</scope>
    <source>
        <strain evidence="5">SORGH_AS_0908</strain>
    </source>
</reference>
<feature type="domain" description="Glycine zipper 2TM" evidence="4">
    <location>
        <begin position="74"/>
        <end position="115"/>
    </location>
</feature>
<sequence>MAAHIVTQARFAMKKSHIHASRLMVCAGLLGIATSAMAQRYGPQDEGRRFNDGTRVVCKNVEVRKNSKDSNRILGTATGAVVGGLLGNQIGGGNGKKLATVGGAIAGGAAGRTIQGNHQIDHGDRVVEKQCVRR</sequence>
<accession>A0AAW8G931</accession>
<feature type="signal peptide" evidence="3">
    <location>
        <begin position="1"/>
        <end position="38"/>
    </location>
</feature>
<evidence type="ECO:0000313" key="5">
    <source>
        <dbReference type="EMBL" id="MDQ1117693.1"/>
    </source>
</evidence>
<protein>
    <submittedName>
        <fullName evidence="5">Outer membrane lipoprotein SlyB</fullName>
    </submittedName>
</protein>
<keyword evidence="3" id="KW-0732">Signal</keyword>
<evidence type="ECO:0000256" key="2">
    <source>
        <dbReference type="ARBA" id="ARBA00023136"/>
    </source>
</evidence>
<gene>
    <name evidence="5" type="ORF">QE383_000001</name>
</gene>
<keyword evidence="5" id="KW-0449">Lipoprotein</keyword>
<comment type="subcellular location">
    <subcellularLocation>
        <location evidence="1">Membrane</location>
    </subcellularLocation>
</comment>
<evidence type="ECO:0000256" key="3">
    <source>
        <dbReference type="SAM" id="SignalP"/>
    </source>
</evidence>
<dbReference type="InterPro" id="IPR051407">
    <property type="entry name" value="Bact_OM_lipoprot/Surf_antigen"/>
</dbReference>
<dbReference type="Pfam" id="PF05433">
    <property type="entry name" value="Rick_17kDa_Anti"/>
    <property type="match status" value="1"/>
</dbReference>
<evidence type="ECO:0000259" key="4">
    <source>
        <dbReference type="Pfam" id="PF05433"/>
    </source>
</evidence>
<dbReference type="PANTHER" id="PTHR35603">
    <property type="match status" value="1"/>
</dbReference>
<dbReference type="AlphaFoldDB" id="A0AAW8G931"/>
<dbReference type="GO" id="GO:0019867">
    <property type="term" value="C:outer membrane"/>
    <property type="evidence" value="ECO:0007669"/>
    <property type="project" value="InterPro"/>
</dbReference>
<keyword evidence="2" id="KW-0472">Membrane</keyword>
<dbReference type="PANTHER" id="PTHR35603:SF2">
    <property type="entry name" value="OUTER MEMBRANE LIPOPROTEIN"/>
    <property type="match status" value="1"/>
</dbReference>
<feature type="chain" id="PRO_5043868978" evidence="3">
    <location>
        <begin position="39"/>
        <end position="134"/>
    </location>
</feature>
<name>A0AAW8G931_9GAMM</name>